<protein>
    <recommendedName>
        <fullName evidence="7">Resistance protein candidate</fullName>
    </recommendedName>
</protein>
<evidence type="ECO:0000256" key="1">
    <source>
        <dbReference type="ARBA" id="ARBA00022614"/>
    </source>
</evidence>
<organism evidence="5 6">
    <name type="scientific">Lactuca saligna</name>
    <name type="common">Willowleaf lettuce</name>
    <dbReference type="NCBI Taxonomy" id="75948"/>
    <lineage>
        <taxon>Eukaryota</taxon>
        <taxon>Viridiplantae</taxon>
        <taxon>Streptophyta</taxon>
        <taxon>Embryophyta</taxon>
        <taxon>Tracheophyta</taxon>
        <taxon>Spermatophyta</taxon>
        <taxon>Magnoliopsida</taxon>
        <taxon>eudicotyledons</taxon>
        <taxon>Gunneridae</taxon>
        <taxon>Pentapetalae</taxon>
        <taxon>asterids</taxon>
        <taxon>campanulids</taxon>
        <taxon>Asterales</taxon>
        <taxon>Asteraceae</taxon>
        <taxon>Cichorioideae</taxon>
        <taxon>Cichorieae</taxon>
        <taxon>Lactucinae</taxon>
        <taxon>Lactuca</taxon>
    </lineage>
</organism>
<evidence type="ECO:0000259" key="3">
    <source>
        <dbReference type="Pfam" id="PF00931"/>
    </source>
</evidence>
<dbReference type="SUPFAM" id="SSF52540">
    <property type="entry name" value="P-loop containing nucleoside triphosphate hydrolases"/>
    <property type="match status" value="1"/>
</dbReference>
<dbReference type="Pfam" id="PF04759">
    <property type="entry name" value="DUF617"/>
    <property type="match status" value="1"/>
</dbReference>
<feature type="domain" description="NB-ARC" evidence="3">
    <location>
        <begin position="84"/>
        <end position="254"/>
    </location>
</feature>
<dbReference type="GO" id="GO:0010274">
    <property type="term" value="P:hydrotropism"/>
    <property type="evidence" value="ECO:0007669"/>
    <property type="project" value="InterPro"/>
</dbReference>
<keyword evidence="6" id="KW-1185">Reference proteome</keyword>
<accession>A0AA35Y802</accession>
<keyword evidence="1" id="KW-0433">Leucine-rich repeat</keyword>
<dbReference type="GO" id="GO:0006952">
    <property type="term" value="P:defense response"/>
    <property type="evidence" value="ECO:0007669"/>
    <property type="project" value="InterPro"/>
</dbReference>
<dbReference type="PRINTS" id="PR00364">
    <property type="entry name" value="DISEASERSIST"/>
</dbReference>
<dbReference type="InterPro" id="IPR044974">
    <property type="entry name" value="Disease_R_plants"/>
</dbReference>
<dbReference type="InterPro" id="IPR006460">
    <property type="entry name" value="MIZ1-like_pln"/>
</dbReference>
<dbReference type="Proteomes" id="UP001177003">
    <property type="component" value="Chromosome 2"/>
</dbReference>
<name>A0AA35Y802_LACSI</name>
<reference evidence="5" key="1">
    <citation type="submission" date="2023-04" db="EMBL/GenBank/DDBJ databases">
        <authorList>
            <person name="Vijverberg K."/>
            <person name="Xiong W."/>
            <person name="Schranz E."/>
        </authorList>
    </citation>
    <scope>NUCLEOTIDE SEQUENCE</scope>
</reference>
<proteinExistence type="predicted"/>
<dbReference type="Pfam" id="PF00931">
    <property type="entry name" value="NB-ARC"/>
    <property type="match status" value="1"/>
</dbReference>
<dbReference type="Gene3D" id="3.40.50.300">
    <property type="entry name" value="P-loop containing nucleotide triphosphate hydrolases"/>
    <property type="match status" value="1"/>
</dbReference>
<dbReference type="PANTHER" id="PTHR11017:SF544">
    <property type="entry name" value="ADP-RIBOSYL CYCLASE_CYCLIC ADP-RIBOSE HYDROLASE"/>
    <property type="match status" value="1"/>
</dbReference>
<dbReference type="Pfam" id="PF23282">
    <property type="entry name" value="WHD_ROQ1"/>
    <property type="match status" value="1"/>
</dbReference>
<dbReference type="PANTHER" id="PTHR11017">
    <property type="entry name" value="LEUCINE-RICH REPEAT-CONTAINING PROTEIN"/>
    <property type="match status" value="1"/>
</dbReference>
<evidence type="ECO:0000313" key="5">
    <source>
        <dbReference type="EMBL" id="CAI9270689.1"/>
    </source>
</evidence>
<evidence type="ECO:0000313" key="6">
    <source>
        <dbReference type="Proteomes" id="UP001177003"/>
    </source>
</evidence>
<evidence type="ECO:0008006" key="7">
    <source>
        <dbReference type="Google" id="ProtNLM"/>
    </source>
</evidence>
<dbReference type="AlphaFoldDB" id="A0AA35Y802"/>
<dbReference type="GO" id="GO:0043531">
    <property type="term" value="F:ADP binding"/>
    <property type="evidence" value="ECO:0007669"/>
    <property type="project" value="InterPro"/>
</dbReference>
<evidence type="ECO:0000256" key="2">
    <source>
        <dbReference type="ARBA" id="ARBA00022737"/>
    </source>
</evidence>
<gene>
    <name evidence="5" type="ORF">LSALG_LOCUS10988</name>
</gene>
<keyword evidence="2" id="KW-0677">Repeat</keyword>
<sequence>MASGLVRIAFECDKDDEQIKKVENSRRLLEEGVWRTFCNGKKCGFATKRECGEKEWRVLKAVEPISMGAGVLPAGDEEDEGMESQIRDIVSSLEMDVEDVRVIGIKGIGGGGKTTLARAVFDKICFLFEGKSFVENIREVSKASLSGFRSLQVQVLSNVLNDRSFTVGNVHEGKSIIKKMLCGKKVLLVLDSVDHLDQLDALAGGINWFKQGGRIIITTRDEQVLKVDRVKRNHDINRLSQDEATCLFSRNAFGRDIPIQTYKDLTLEVVHYAACLSLIIKVLGSFLCGKENPEWKDLLKGLKRIPLKETLEKLELSYTSLEDDYKEIFLDVACLLKGWNKERAIRALDRCGFHARNGLRVLEQKSLITISPDQ</sequence>
<dbReference type="InterPro" id="IPR002182">
    <property type="entry name" value="NB-ARC"/>
</dbReference>
<dbReference type="Gene3D" id="1.10.8.430">
    <property type="entry name" value="Helical domain of apoptotic protease-activating factors"/>
    <property type="match status" value="1"/>
</dbReference>
<feature type="domain" description="Disease resistance protein Roq1-like winged-helix" evidence="4">
    <location>
        <begin position="324"/>
        <end position="370"/>
    </location>
</feature>
<dbReference type="InterPro" id="IPR058192">
    <property type="entry name" value="WHD_ROQ1-like"/>
</dbReference>
<dbReference type="EMBL" id="OX465078">
    <property type="protein sequence ID" value="CAI9270689.1"/>
    <property type="molecule type" value="Genomic_DNA"/>
</dbReference>
<dbReference type="InterPro" id="IPR027417">
    <property type="entry name" value="P-loop_NTPase"/>
</dbReference>
<dbReference type="InterPro" id="IPR042197">
    <property type="entry name" value="Apaf_helical"/>
</dbReference>
<evidence type="ECO:0000259" key="4">
    <source>
        <dbReference type="Pfam" id="PF23282"/>
    </source>
</evidence>